<dbReference type="InterPro" id="IPR012910">
    <property type="entry name" value="Plug_dom"/>
</dbReference>
<evidence type="ECO:0000256" key="4">
    <source>
        <dbReference type="ARBA" id="ARBA00022452"/>
    </source>
</evidence>
<dbReference type="GO" id="GO:0015344">
    <property type="term" value="F:siderophore uptake transmembrane transporter activity"/>
    <property type="evidence" value="ECO:0007669"/>
    <property type="project" value="TreeGrafter"/>
</dbReference>
<organism evidence="15 16">
    <name type="scientific">Acinetobacter marinus</name>
    <dbReference type="NCBI Taxonomy" id="281375"/>
    <lineage>
        <taxon>Bacteria</taxon>
        <taxon>Pseudomonadati</taxon>
        <taxon>Pseudomonadota</taxon>
        <taxon>Gammaproteobacteria</taxon>
        <taxon>Moraxellales</taxon>
        <taxon>Moraxellaceae</taxon>
        <taxon>Acinetobacter</taxon>
    </lineage>
</organism>
<proteinExistence type="inferred from homology"/>
<dbReference type="GO" id="GO:0038023">
    <property type="term" value="F:signaling receptor activity"/>
    <property type="evidence" value="ECO:0007669"/>
    <property type="project" value="InterPro"/>
</dbReference>
<evidence type="ECO:0000256" key="7">
    <source>
        <dbReference type="ARBA" id="ARBA00023136"/>
    </source>
</evidence>
<evidence type="ECO:0000256" key="3">
    <source>
        <dbReference type="ARBA" id="ARBA00022448"/>
    </source>
</evidence>
<dbReference type="OrthoDB" id="8663017at2"/>
<keyword evidence="3 10" id="KW-0813">Transport</keyword>
<dbReference type="Gene3D" id="2.40.170.20">
    <property type="entry name" value="TonB-dependent receptor, beta-barrel domain"/>
    <property type="match status" value="1"/>
</dbReference>
<dbReference type="EMBL" id="FMYK01000003">
    <property type="protein sequence ID" value="SDC06400.1"/>
    <property type="molecule type" value="Genomic_DNA"/>
</dbReference>
<dbReference type="GO" id="GO:0015891">
    <property type="term" value="P:siderophore transport"/>
    <property type="evidence" value="ECO:0007669"/>
    <property type="project" value="InterPro"/>
</dbReference>
<evidence type="ECO:0000259" key="14">
    <source>
        <dbReference type="Pfam" id="PF07715"/>
    </source>
</evidence>
<comment type="subcellular location">
    <subcellularLocation>
        <location evidence="1 10">Cell outer membrane</location>
        <topology evidence="1 10">Multi-pass membrane protein</topology>
    </subcellularLocation>
</comment>
<evidence type="ECO:0000256" key="11">
    <source>
        <dbReference type="RuleBase" id="RU003357"/>
    </source>
</evidence>
<dbReference type="PANTHER" id="PTHR32552">
    <property type="entry name" value="FERRICHROME IRON RECEPTOR-RELATED"/>
    <property type="match status" value="1"/>
</dbReference>
<dbReference type="Pfam" id="PF00593">
    <property type="entry name" value="TonB_dep_Rec_b-barrel"/>
    <property type="match status" value="1"/>
</dbReference>
<feature type="domain" description="TonB-dependent receptor plug" evidence="14">
    <location>
        <begin position="61"/>
        <end position="171"/>
    </location>
</feature>
<keyword evidence="7 10" id="KW-0472">Membrane</keyword>
<keyword evidence="12" id="KW-0732">Signal</keyword>
<dbReference type="InterPro" id="IPR039426">
    <property type="entry name" value="TonB-dep_rcpt-like"/>
</dbReference>
<comment type="similarity">
    <text evidence="2 10 11">Belongs to the TonB-dependent receptor family.</text>
</comment>
<keyword evidence="6 11" id="KW-0798">TonB box</keyword>
<evidence type="ECO:0000256" key="9">
    <source>
        <dbReference type="ARBA" id="ARBA00023237"/>
    </source>
</evidence>
<evidence type="ECO:0000259" key="13">
    <source>
        <dbReference type="Pfam" id="PF00593"/>
    </source>
</evidence>
<evidence type="ECO:0000256" key="2">
    <source>
        <dbReference type="ARBA" id="ARBA00009810"/>
    </source>
</evidence>
<protein>
    <submittedName>
        <fullName evidence="15">Outer-membrane receptor for ferric coprogen and ferric-rhodotorulic acid</fullName>
    </submittedName>
</protein>
<evidence type="ECO:0000256" key="6">
    <source>
        <dbReference type="ARBA" id="ARBA00023077"/>
    </source>
</evidence>
<dbReference type="InterPro" id="IPR036942">
    <property type="entry name" value="Beta-barrel_TonB_sf"/>
</dbReference>
<keyword evidence="8 15" id="KW-0675">Receptor</keyword>
<evidence type="ECO:0000256" key="10">
    <source>
        <dbReference type="PROSITE-ProRule" id="PRU01360"/>
    </source>
</evidence>
<dbReference type="PROSITE" id="PS52016">
    <property type="entry name" value="TONB_DEPENDENT_REC_3"/>
    <property type="match status" value="1"/>
</dbReference>
<dbReference type="InterPro" id="IPR010105">
    <property type="entry name" value="TonB_sidphr_rcpt"/>
</dbReference>
<evidence type="ECO:0000256" key="1">
    <source>
        <dbReference type="ARBA" id="ARBA00004571"/>
    </source>
</evidence>
<dbReference type="Proteomes" id="UP000242317">
    <property type="component" value="Unassembled WGS sequence"/>
</dbReference>
<reference evidence="16" key="1">
    <citation type="submission" date="2016-09" db="EMBL/GenBank/DDBJ databases">
        <authorList>
            <person name="Varghese N."/>
            <person name="Submissions S."/>
        </authorList>
    </citation>
    <scope>NUCLEOTIDE SEQUENCE [LARGE SCALE GENOMIC DNA]</scope>
    <source>
        <strain evidence="16">ANC 3699</strain>
    </source>
</reference>
<dbReference type="AlphaFoldDB" id="A0A1G6IJ10"/>
<dbReference type="Gene3D" id="2.170.130.10">
    <property type="entry name" value="TonB-dependent receptor, plug domain"/>
    <property type="match status" value="1"/>
</dbReference>
<feature type="chain" id="PRO_5017445274" evidence="12">
    <location>
        <begin position="22"/>
        <end position="716"/>
    </location>
</feature>
<accession>A0A1G6IJ10</accession>
<keyword evidence="5 10" id="KW-0812">Transmembrane</keyword>
<feature type="signal peptide" evidence="12">
    <location>
        <begin position="1"/>
        <end position="21"/>
    </location>
</feature>
<dbReference type="InterPro" id="IPR000531">
    <property type="entry name" value="Beta-barrel_TonB"/>
</dbReference>
<keyword evidence="16" id="KW-1185">Reference proteome</keyword>
<dbReference type="CDD" id="cd01347">
    <property type="entry name" value="ligand_gated_channel"/>
    <property type="match status" value="1"/>
</dbReference>
<evidence type="ECO:0000256" key="8">
    <source>
        <dbReference type="ARBA" id="ARBA00023170"/>
    </source>
</evidence>
<feature type="domain" description="TonB-dependent receptor-like beta-barrel" evidence="13">
    <location>
        <begin position="283"/>
        <end position="687"/>
    </location>
</feature>
<dbReference type="NCBIfam" id="TIGR01783">
    <property type="entry name" value="TonB-siderophor"/>
    <property type="match status" value="1"/>
</dbReference>
<evidence type="ECO:0000256" key="5">
    <source>
        <dbReference type="ARBA" id="ARBA00022692"/>
    </source>
</evidence>
<keyword evidence="9 10" id="KW-0998">Cell outer membrane</keyword>
<name>A0A1G6IJ10_9GAMM</name>
<evidence type="ECO:0000313" key="15">
    <source>
        <dbReference type="EMBL" id="SDC06400.1"/>
    </source>
</evidence>
<dbReference type="InterPro" id="IPR037066">
    <property type="entry name" value="Plug_dom_sf"/>
</dbReference>
<evidence type="ECO:0000256" key="12">
    <source>
        <dbReference type="SAM" id="SignalP"/>
    </source>
</evidence>
<gene>
    <name evidence="15" type="ORF">SAMN05421749_10358</name>
</gene>
<dbReference type="GO" id="GO:0009279">
    <property type="term" value="C:cell outer membrane"/>
    <property type="evidence" value="ECO:0007669"/>
    <property type="project" value="UniProtKB-SubCell"/>
</dbReference>
<dbReference type="PANTHER" id="PTHR32552:SF74">
    <property type="entry name" value="HYDROXAMATE SIDEROPHORE RECEPTOR FHUE"/>
    <property type="match status" value="1"/>
</dbReference>
<dbReference type="Pfam" id="PF07715">
    <property type="entry name" value="Plug"/>
    <property type="match status" value="1"/>
</dbReference>
<dbReference type="SUPFAM" id="SSF56935">
    <property type="entry name" value="Porins"/>
    <property type="match status" value="1"/>
</dbReference>
<keyword evidence="4 10" id="KW-1134">Transmembrane beta strand</keyword>
<sequence>MKKRHFLMSMLSLSISAVTYADEDASSKVHQLSPIIVIGVDQLGEYTVDENANATGMAIALQDTPQSISVVTQQQMRDQNLFTVDKVLDNVIGVSKISQGNNPDTSYTYYYARGLEITNFVVDGTPMDVVGFSGGQYATQGIANLNTLAYDNITVIKGADGLMTGTGNPSATINLNRKRPQATPFGQATLGAGSWNRYNAEFDVTGALNQDSSLRGRFTAAYTNDDTQQVDANNRNLAIYAIAEYDLTDKTLLSTGIEYQKVDDEGSSAIAADRQNALDEPTHFDYKDNNSAPWAKLDLERWNIFANIEHQFDNDWKTKFEYNYYQTERNQDIGAYATTVYADNSSTMFSSDTLYRPKMHTLNWVLNGDYDLFGQNHEFSVGASYNHTKNHYRDAGWWADYPIDNIYDVDRSSLPYPKPSADLYAMTRYDIENVGAFLSTRMNLTDQFHVIAGGRFNDYSYKYQDSYSQVNKDDDRFTPYFGLVYDLSDDLSAYASWTEVYNPQANMKDVNDHDISTPMEGINQEIGLKSTLFDGRLTANLAHYRVEQNDVGFQVWAPDWSSSYYDLVDREGYGWEAELNGRINDDWQLHAGYSYTKLDYDSQDTRNYDKFQPQPKHMVKLFSNYNLPFDAQKWTVGAGLRWQSKTFDCRYSTCNKYSTQYSYTVADVMLRYQVNDALDATLNIDNIFNEKYHIDPTTHAYGSTRNTMFTVRYKFL</sequence>
<dbReference type="RefSeq" id="WP_092617611.1">
    <property type="nucleotide sequence ID" value="NZ_FMYK01000003.1"/>
</dbReference>
<evidence type="ECO:0000313" key="16">
    <source>
        <dbReference type="Proteomes" id="UP000242317"/>
    </source>
</evidence>